<comment type="function">
    <text evidence="9">Esterase involved in the hydrolysis of xylan, a major structural heterogeneous polysaccharide found in plant biomass representing the second most abundant polysaccharide in the biosphere, after cellulose.</text>
</comment>
<dbReference type="PANTHER" id="PTHR43037">
    <property type="entry name" value="UNNAMED PRODUCT-RELATED"/>
    <property type="match status" value="1"/>
</dbReference>
<keyword evidence="7 9" id="KW-0119">Carbohydrate metabolism</keyword>
<dbReference type="InterPro" id="IPR029058">
    <property type="entry name" value="AB_hydrolase_fold"/>
</dbReference>
<comment type="similarity">
    <text evidence="9">Belongs to the carbohydrate esterase 1 (CE1) family.</text>
</comment>
<dbReference type="AlphaFoldDB" id="A0A6A6EEC7"/>
<dbReference type="Proteomes" id="UP000800200">
    <property type="component" value="Unassembled WGS sequence"/>
</dbReference>
<dbReference type="Gene3D" id="3.40.50.1820">
    <property type="entry name" value="alpha/beta hydrolase"/>
    <property type="match status" value="1"/>
</dbReference>
<dbReference type="PANTHER" id="PTHR43037:SF3">
    <property type="entry name" value="FERULOYL ESTERASE B"/>
    <property type="match status" value="1"/>
</dbReference>
<dbReference type="Pfam" id="PF10503">
    <property type="entry name" value="Esterase_PHB"/>
    <property type="match status" value="1"/>
</dbReference>
<sequence length="292" mass="31328">MVFLSTSYLASALSLFTAAQGVLTQVNNFGSNPAGIEMYIDVPNNVAANAPIIVALHGCHGSAQGYYQGNNLATVAKQRGAIMIYPSSTHDLLCWDCGTRRSLIRDGGGDPQSIVQMVQYIINRYNADASRVFVVGTSSGAMMGNVLAAVYPDVFAATSVYSGVAAGRMAVPDGVPPNPYDPCGLGHIIRSPQDWGNTVRGYNPGYTGSYPRMQIWHGTADTTVVYQNFIEDLKEWSNVHGVSFTRNVTNSPQSGYTQMIYGDGQRLTGYSARGVGHTVPVYVSQALNFFGL</sequence>
<protein>
    <recommendedName>
        <fullName evidence="9">Carboxylic ester hydrolase</fullName>
        <ecNumber evidence="9">3.1.1.-</ecNumber>
    </recommendedName>
</protein>
<keyword evidence="4 9" id="KW-0732">Signal</keyword>
<keyword evidence="8 9" id="KW-0624">Polysaccharide degradation</keyword>
<feature type="chain" id="PRO_5029033355" description="Carboxylic ester hydrolase" evidence="9">
    <location>
        <begin position="25"/>
        <end position="292"/>
    </location>
</feature>
<evidence type="ECO:0000313" key="11">
    <source>
        <dbReference type="Proteomes" id="UP000800200"/>
    </source>
</evidence>
<dbReference type="InterPro" id="IPR010126">
    <property type="entry name" value="Esterase_phb"/>
</dbReference>
<evidence type="ECO:0000256" key="7">
    <source>
        <dbReference type="ARBA" id="ARBA00023277"/>
    </source>
</evidence>
<keyword evidence="2 9" id="KW-0719">Serine esterase</keyword>
<evidence type="ECO:0000256" key="5">
    <source>
        <dbReference type="ARBA" id="ARBA00022801"/>
    </source>
</evidence>
<proteinExistence type="inferred from homology"/>
<organism evidence="10 11">
    <name type="scientific">Zopfia rhizophila CBS 207.26</name>
    <dbReference type="NCBI Taxonomy" id="1314779"/>
    <lineage>
        <taxon>Eukaryota</taxon>
        <taxon>Fungi</taxon>
        <taxon>Dikarya</taxon>
        <taxon>Ascomycota</taxon>
        <taxon>Pezizomycotina</taxon>
        <taxon>Dothideomycetes</taxon>
        <taxon>Dothideomycetes incertae sedis</taxon>
        <taxon>Zopfiaceae</taxon>
        <taxon>Zopfia</taxon>
    </lineage>
</organism>
<dbReference type="GO" id="GO:0052689">
    <property type="term" value="F:carboxylic ester hydrolase activity"/>
    <property type="evidence" value="ECO:0007669"/>
    <property type="project" value="UniProtKB-KW"/>
</dbReference>
<evidence type="ECO:0000256" key="3">
    <source>
        <dbReference type="ARBA" id="ARBA00022525"/>
    </source>
</evidence>
<dbReference type="NCBIfam" id="TIGR01840">
    <property type="entry name" value="esterase_phb"/>
    <property type="match status" value="1"/>
</dbReference>
<dbReference type="GO" id="GO:0005576">
    <property type="term" value="C:extracellular region"/>
    <property type="evidence" value="ECO:0007669"/>
    <property type="project" value="UniProtKB-SubCell"/>
</dbReference>
<dbReference type="EMBL" id="ML994623">
    <property type="protein sequence ID" value="KAF2188490.1"/>
    <property type="molecule type" value="Genomic_DNA"/>
</dbReference>
<evidence type="ECO:0000313" key="10">
    <source>
        <dbReference type="EMBL" id="KAF2188490.1"/>
    </source>
</evidence>
<gene>
    <name evidence="10" type="ORF">K469DRAFT_684528</name>
</gene>
<dbReference type="InterPro" id="IPR050955">
    <property type="entry name" value="Plant_Biomass_Hydrol_Est"/>
</dbReference>
<dbReference type="EC" id="3.1.1.-" evidence="9"/>
<accession>A0A6A6EEC7</accession>
<dbReference type="GO" id="GO:0045493">
    <property type="term" value="P:xylan catabolic process"/>
    <property type="evidence" value="ECO:0007669"/>
    <property type="project" value="UniProtKB-UniRule"/>
</dbReference>
<evidence type="ECO:0000256" key="4">
    <source>
        <dbReference type="ARBA" id="ARBA00022729"/>
    </source>
</evidence>
<evidence type="ECO:0000256" key="2">
    <source>
        <dbReference type="ARBA" id="ARBA00022487"/>
    </source>
</evidence>
<keyword evidence="5 9" id="KW-0378">Hydrolase</keyword>
<keyword evidence="11" id="KW-1185">Reference proteome</keyword>
<comment type="subcellular location">
    <subcellularLocation>
        <location evidence="1 9">Secreted</location>
    </subcellularLocation>
</comment>
<name>A0A6A6EEC7_9PEZI</name>
<keyword evidence="3 9" id="KW-0964">Secreted</keyword>
<dbReference type="OrthoDB" id="2425929at2759"/>
<evidence type="ECO:0000256" key="1">
    <source>
        <dbReference type="ARBA" id="ARBA00004613"/>
    </source>
</evidence>
<reference evidence="10" key="1">
    <citation type="journal article" date="2020" name="Stud. Mycol.">
        <title>101 Dothideomycetes genomes: a test case for predicting lifestyles and emergence of pathogens.</title>
        <authorList>
            <person name="Haridas S."/>
            <person name="Albert R."/>
            <person name="Binder M."/>
            <person name="Bloem J."/>
            <person name="Labutti K."/>
            <person name="Salamov A."/>
            <person name="Andreopoulos B."/>
            <person name="Baker S."/>
            <person name="Barry K."/>
            <person name="Bills G."/>
            <person name="Bluhm B."/>
            <person name="Cannon C."/>
            <person name="Castanera R."/>
            <person name="Culley D."/>
            <person name="Daum C."/>
            <person name="Ezra D."/>
            <person name="Gonzalez J."/>
            <person name="Henrissat B."/>
            <person name="Kuo A."/>
            <person name="Liang C."/>
            <person name="Lipzen A."/>
            <person name="Lutzoni F."/>
            <person name="Magnuson J."/>
            <person name="Mondo S."/>
            <person name="Nolan M."/>
            <person name="Ohm R."/>
            <person name="Pangilinan J."/>
            <person name="Park H.-J."/>
            <person name="Ramirez L."/>
            <person name="Alfaro M."/>
            <person name="Sun H."/>
            <person name="Tritt A."/>
            <person name="Yoshinaga Y."/>
            <person name="Zwiers L.-H."/>
            <person name="Turgeon B."/>
            <person name="Goodwin S."/>
            <person name="Spatafora J."/>
            <person name="Crous P."/>
            <person name="Grigoriev I."/>
        </authorList>
    </citation>
    <scope>NUCLEOTIDE SEQUENCE</scope>
    <source>
        <strain evidence="10">CBS 207.26</strain>
    </source>
</reference>
<feature type="signal peptide" evidence="9">
    <location>
        <begin position="1"/>
        <end position="24"/>
    </location>
</feature>
<evidence type="ECO:0000256" key="8">
    <source>
        <dbReference type="ARBA" id="ARBA00023326"/>
    </source>
</evidence>
<keyword evidence="6" id="KW-0325">Glycoprotein</keyword>
<evidence type="ECO:0000256" key="9">
    <source>
        <dbReference type="RuleBase" id="RU367147"/>
    </source>
</evidence>
<dbReference type="SUPFAM" id="SSF53474">
    <property type="entry name" value="alpha/beta-Hydrolases"/>
    <property type="match status" value="2"/>
</dbReference>
<evidence type="ECO:0000256" key="6">
    <source>
        <dbReference type="ARBA" id="ARBA00023180"/>
    </source>
</evidence>